<keyword evidence="6" id="KW-1185">Reference proteome</keyword>
<evidence type="ECO:0000259" key="4">
    <source>
        <dbReference type="PROSITE" id="PS01124"/>
    </source>
</evidence>
<comment type="caution">
    <text evidence="5">The sequence shown here is derived from an EMBL/GenBank/DDBJ whole genome shotgun (WGS) entry which is preliminary data.</text>
</comment>
<dbReference type="Pfam" id="PF12625">
    <property type="entry name" value="Arabinose_bd"/>
    <property type="match status" value="1"/>
</dbReference>
<keyword evidence="3" id="KW-0804">Transcription</keyword>
<evidence type="ECO:0000256" key="2">
    <source>
        <dbReference type="ARBA" id="ARBA00023125"/>
    </source>
</evidence>
<name>A0A417XXV2_9ACTN</name>
<dbReference type="Gene3D" id="1.10.10.60">
    <property type="entry name" value="Homeodomain-like"/>
    <property type="match status" value="1"/>
</dbReference>
<dbReference type="InterPro" id="IPR032687">
    <property type="entry name" value="AraC-type_N"/>
</dbReference>
<dbReference type="GO" id="GO:0000976">
    <property type="term" value="F:transcription cis-regulatory region binding"/>
    <property type="evidence" value="ECO:0007669"/>
    <property type="project" value="TreeGrafter"/>
</dbReference>
<feature type="domain" description="HTH araC/xylS-type" evidence="4">
    <location>
        <begin position="235"/>
        <end position="333"/>
    </location>
</feature>
<dbReference type="Pfam" id="PF12833">
    <property type="entry name" value="HTH_18"/>
    <property type="match status" value="1"/>
</dbReference>
<dbReference type="EMBL" id="QXGH01000025">
    <property type="protein sequence ID" value="RHW25232.1"/>
    <property type="molecule type" value="Genomic_DNA"/>
</dbReference>
<reference evidence="5 6" key="1">
    <citation type="submission" date="2018-09" db="EMBL/GenBank/DDBJ databases">
        <title>Genome sequencing of Nocardioides immobilis CCTCC AB 2017083 for comparison to Nocardioides silvaticus.</title>
        <authorList>
            <person name="Li C."/>
            <person name="Wang G."/>
        </authorList>
    </citation>
    <scope>NUCLEOTIDE SEQUENCE [LARGE SCALE GENOMIC DNA]</scope>
    <source>
        <strain evidence="5 6">CCTCC AB 2017083</strain>
    </source>
</reference>
<dbReference type="SUPFAM" id="SSF46689">
    <property type="entry name" value="Homeodomain-like"/>
    <property type="match status" value="1"/>
</dbReference>
<evidence type="ECO:0000256" key="3">
    <source>
        <dbReference type="ARBA" id="ARBA00023163"/>
    </source>
</evidence>
<keyword evidence="2" id="KW-0238">DNA-binding</keyword>
<dbReference type="OrthoDB" id="5241536at2"/>
<dbReference type="SMART" id="SM00342">
    <property type="entry name" value="HTH_ARAC"/>
    <property type="match status" value="1"/>
</dbReference>
<evidence type="ECO:0000313" key="6">
    <source>
        <dbReference type="Proteomes" id="UP000283644"/>
    </source>
</evidence>
<dbReference type="InterPro" id="IPR018060">
    <property type="entry name" value="HTH_AraC"/>
</dbReference>
<dbReference type="AlphaFoldDB" id="A0A417XXV2"/>
<dbReference type="PROSITE" id="PS01124">
    <property type="entry name" value="HTH_ARAC_FAMILY_2"/>
    <property type="match status" value="1"/>
</dbReference>
<dbReference type="GO" id="GO:0005829">
    <property type="term" value="C:cytosol"/>
    <property type="evidence" value="ECO:0007669"/>
    <property type="project" value="TreeGrafter"/>
</dbReference>
<proteinExistence type="predicted"/>
<dbReference type="GO" id="GO:0003700">
    <property type="term" value="F:DNA-binding transcription factor activity"/>
    <property type="evidence" value="ECO:0007669"/>
    <property type="project" value="InterPro"/>
</dbReference>
<keyword evidence="1" id="KW-0805">Transcription regulation</keyword>
<organism evidence="5 6">
    <name type="scientific">Nocardioides immobilis</name>
    <dbReference type="NCBI Taxonomy" id="2049295"/>
    <lineage>
        <taxon>Bacteria</taxon>
        <taxon>Bacillati</taxon>
        <taxon>Actinomycetota</taxon>
        <taxon>Actinomycetes</taxon>
        <taxon>Propionibacteriales</taxon>
        <taxon>Nocardioidaceae</taxon>
        <taxon>Nocardioides</taxon>
    </lineage>
</organism>
<dbReference type="PANTHER" id="PTHR47894:SF4">
    <property type="entry name" value="HTH-TYPE TRANSCRIPTIONAL REGULATOR GADX"/>
    <property type="match status" value="1"/>
</dbReference>
<evidence type="ECO:0000313" key="5">
    <source>
        <dbReference type="EMBL" id="RHW25232.1"/>
    </source>
</evidence>
<dbReference type="Proteomes" id="UP000283644">
    <property type="component" value="Unassembled WGS sequence"/>
</dbReference>
<gene>
    <name evidence="5" type="ORF">D0Z08_19920</name>
</gene>
<dbReference type="RefSeq" id="WP_118927016.1">
    <property type="nucleotide sequence ID" value="NZ_QXGH01000025.1"/>
</dbReference>
<protein>
    <submittedName>
        <fullName evidence="5">AraC family transcriptional regulator</fullName>
    </submittedName>
</protein>
<sequence length="342" mass="37369">MGSLLRATNLWGYQSLVRELGGQPESLLSRFHIPPGIENEEEEAFISLGAALRLLAASAEELSCPDLGLRLSRWQGLGILGPVAVIARNAETVQDGMEAVARYLYVHSPGLKLTVEPHGPGTDVRFTYEMVEPHVPDMRQGYELSLANASQIIRLLGGPEARLGAVSFLHDRLGPAASYDEALGCPVQFGQTWCGFVVPADLAGRPIDSADPETRRIATKYLEANYLPATAGMAERVAELARRLLPTGQCTADAIADQLGMHVRTLRRHLTADGIGCHEVIDRERRAQAARYLAEPRLQISQVAALLGYAEQSTLNRSCRRWFGMTPRQYRAMLTGGPKSDT</sequence>
<accession>A0A417XXV2</accession>
<dbReference type="InterPro" id="IPR009057">
    <property type="entry name" value="Homeodomain-like_sf"/>
</dbReference>
<evidence type="ECO:0000256" key="1">
    <source>
        <dbReference type="ARBA" id="ARBA00023015"/>
    </source>
</evidence>
<dbReference type="PANTHER" id="PTHR47894">
    <property type="entry name" value="HTH-TYPE TRANSCRIPTIONAL REGULATOR GADX"/>
    <property type="match status" value="1"/>
</dbReference>